<protein>
    <submittedName>
        <fullName evidence="2">Uncharacterized protein</fullName>
    </submittedName>
</protein>
<organism evidence="2 3">
    <name type="scientific">Granulicella arctica</name>
    <dbReference type="NCBI Taxonomy" id="940613"/>
    <lineage>
        <taxon>Bacteria</taxon>
        <taxon>Pseudomonadati</taxon>
        <taxon>Acidobacteriota</taxon>
        <taxon>Terriglobia</taxon>
        <taxon>Terriglobales</taxon>
        <taxon>Acidobacteriaceae</taxon>
        <taxon>Granulicella</taxon>
    </lineage>
</organism>
<gene>
    <name evidence="2" type="ORF">HDF17_002176</name>
</gene>
<dbReference type="Proteomes" id="UP000589520">
    <property type="component" value="Unassembled WGS sequence"/>
</dbReference>
<accession>A0A7Y9TGF6</accession>
<reference evidence="2 3" key="1">
    <citation type="submission" date="2020-07" db="EMBL/GenBank/DDBJ databases">
        <title>Genomic Encyclopedia of Type Strains, Phase IV (KMG-V): Genome sequencing to study the core and pangenomes of soil and plant-associated prokaryotes.</title>
        <authorList>
            <person name="Whitman W."/>
        </authorList>
    </citation>
    <scope>NUCLEOTIDE SEQUENCE [LARGE SCALE GENOMIC DNA]</scope>
    <source>
        <strain evidence="2 3">X4EP2</strain>
    </source>
</reference>
<dbReference type="AlphaFoldDB" id="A0A7Y9TGF6"/>
<proteinExistence type="predicted"/>
<dbReference type="EMBL" id="JACCCW010000002">
    <property type="protein sequence ID" value="NYF79856.1"/>
    <property type="molecule type" value="Genomic_DNA"/>
</dbReference>
<evidence type="ECO:0000313" key="2">
    <source>
        <dbReference type="EMBL" id="NYF79856.1"/>
    </source>
</evidence>
<feature type="region of interest" description="Disordered" evidence="1">
    <location>
        <begin position="106"/>
        <end position="125"/>
    </location>
</feature>
<comment type="caution">
    <text evidence="2">The sequence shown here is derived from an EMBL/GenBank/DDBJ whole genome shotgun (WGS) entry which is preliminary data.</text>
</comment>
<dbReference type="RefSeq" id="WP_179490794.1">
    <property type="nucleotide sequence ID" value="NZ_JACCCW010000002.1"/>
</dbReference>
<evidence type="ECO:0000313" key="3">
    <source>
        <dbReference type="Proteomes" id="UP000589520"/>
    </source>
</evidence>
<evidence type="ECO:0000256" key="1">
    <source>
        <dbReference type="SAM" id="MobiDB-lite"/>
    </source>
</evidence>
<name>A0A7Y9TGF6_9BACT</name>
<sequence>MATWIEQNILLDLGSVPFDKDDATLLSEAGSYTNCSKRTGCNTLLFGEALKDSCSDAACYNNKVARFVGQQIAVKPQLVQISTNWGPPKDNGAPGRGRYIALRLSPKSKGGKAPPSPNQKQCSHMKEATVTEGVERGLIGKVCCEPTCSGHCDVWIKMRCPRRSWSGFCLKT</sequence>
<keyword evidence="3" id="KW-1185">Reference proteome</keyword>